<dbReference type="EMBL" id="LMWJ01000016">
    <property type="protein sequence ID" value="KUM72960.1"/>
    <property type="molecule type" value="Genomic_DNA"/>
</dbReference>
<keyword evidence="1" id="KW-0472">Membrane</keyword>
<comment type="caution">
    <text evidence="2">The sequence shown here is derived from an EMBL/GenBank/DDBJ whole genome shotgun (WGS) entry which is preliminary data.</text>
</comment>
<keyword evidence="3" id="KW-1185">Reference proteome</keyword>
<feature type="transmembrane region" description="Helical" evidence="1">
    <location>
        <begin position="289"/>
        <end position="310"/>
    </location>
</feature>
<feature type="transmembrane region" description="Helical" evidence="1">
    <location>
        <begin position="138"/>
        <end position="161"/>
    </location>
</feature>
<keyword evidence="1" id="KW-0812">Transmembrane</keyword>
<keyword evidence="1" id="KW-1133">Transmembrane helix</keyword>
<protein>
    <recommendedName>
        <fullName evidence="4">ABC transporter permease</fullName>
    </recommendedName>
</protein>
<proteinExistence type="predicted"/>
<feature type="transmembrane region" description="Helical" evidence="1">
    <location>
        <begin position="210"/>
        <end position="228"/>
    </location>
</feature>
<dbReference type="AlphaFoldDB" id="A0A124GZE4"/>
<organism evidence="2 3">
    <name type="scientific">Streptomyces curacoi</name>
    <dbReference type="NCBI Taxonomy" id="146536"/>
    <lineage>
        <taxon>Bacteria</taxon>
        <taxon>Bacillati</taxon>
        <taxon>Actinomycetota</taxon>
        <taxon>Actinomycetes</taxon>
        <taxon>Kitasatosporales</taxon>
        <taxon>Streptomycetaceae</taxon>
        <taxon>Streptomyces</taxon>
    </lineage>
</organism>
<evidence type="ECO:0000256" key="1">
    <source>
        <dbReference type="SAM" id="Phobius"/>
    </source>
</evidence>
<dbReference type="Proteomes" id="UP000054024">
    <property type="component" value="Unassembled WGS sequence"/>
</dbReference>
<feature type="transmembrane region" description="Helical" evidence="1">
    <location>
        <begin position="91"/>
        <end position="117"/>
    </location>
</feature>
<evidence type="ECO:0000313" key="3">
    <source>
        <dbReference type="Proteomes" id="UP000054024"/>
    </source>
</evidence>
<feature type="transmembrane region" description="Helical" evidence="1">
    <location>
        <begin position="181"/>
        <end position="203"/>
    </location>
</feature>
<feature type="transmembrane region" description="Helical" evidence="1">
    <location>
        <begin position="35"/>
        <end position="54"/>
    </location>
</feature>
<evidence type="ECO:0000313" key="2">
    <source>
        <dbReference type="EMBL" id="KUM72960.1"/>
    </source>
</evidence>
<accession>A0A124GZE4</accession>
<dbReference type="STRING" id="146536.AQI70_23200"/>
<dbReference type="RefSeq" id="WP_062153188.1">
    <property type="nucleotide sequence ID" value="NZ_KQ947990.1"/>
</dbReference>
<sequence length="315" mass="33698">MSTALPATAAPTTGRPPRGPRGLTWTVLRLHRTALIVWCLALAAATAVLIWMYAIGDEARRGMSGCATPATDGLPSCAAVDAITADETYSAFLGLITTSLSYVIFPVAAWAGGALIGRELESGTARLAWTQSVTPARWLAAKLAAPAVVLTAGTGGLLLVNLWARQDDDPNLVGDWYLPDVFLATGPTAVAYPLAGLALGALAGLLWRRALPAAGVGFAVTLALYNVLERYRDRLWPTATRSEQGEFELPRSAWQQDWDITWGRYPGEGTPVSTSATFHPRSHYWPLQYVETGIVLAVAAAATLAAFRLLRRRMP</sequence>
<evidence type="ECO:0008006" key="4">
    <source>
        <dbReference type="Google" id="ProtNLM"/>
    </source>
</evidence>
<reference evidence="2 3" key="1">
    <citation type="submission" date="2015-10" db="EMBL/GenBank/DDBJ databases">
        <title>Draft genome sequence of Streptomyces curacoi DSM 40107, type strain for the species Streptomyces curacoi.</title>
        <authorList>
            <person name="Ruckert C."/>
            <person name="Winkler A."/>
            <person name="Kalinowski J."/>
            <person name="Kampfer P."/>
            <person name="Glaeser S."/>
        </authorList>
    </citation>
    <scope>NUCLEOTIDE SEQUENCE [LARGE SCALE GENOMIC DNA]</scope>
    <source>
        <strain evidence="2 3">DSM 40107</strain>
    </source>
</reference>
<name>A0A124GZE4_9ACTN</name>
<dbReference type="OrthoDB" id="3579673at2"/>
<gene>
    <name evidence="2" type="ORF">AQI70_23200</name>
</gene>